<feature type="transmembrane region" description="Helical" evidence="1">
    <location>
        <begin position="56"/>
        <end position="79"/>
    </location>
</feature>
<dbReference type="Proteomes" id="UP000178490">
    <property type="component" value="Unassembled WGS sequence"/>
</dbReference>
<reference evidence="2 3" key="1">
    <citation type="journal article" date="2016" name="Nat. Commun.">
        <title>Thousands of microbial genomes shed light on interconnected biogeochemical processes in an aquifer system.</title>
        <authorList>
            <person name="Anantharaman K."/>
            <person name="Brown C.T."/>
            <person name="Hug L.A."/>
            <person name="Sharon I."/>
            <person name="Castelle C.J."/>
            <person name="Probst A.J."/>
            <person name="Thomas B.C."/>
            <person name="Singh A."/>
            <person name="Wilkins M.J."/>
            <person name="Karaoz U."/>
            <person name="Brodie E.L."/>
            <person name="Williams K.H."/>
            <person name="Hubbard S.S."/>
            <person name="Banfield J.F."/>
        </authorList>
    </citation>
    <scope>NUCLEOTIDE SEQUENCE [LARGE SCALE GENOMIC DNA]</scope>
</reference>
<comment type="caution">
    <text evidence="2">The sequence shown here is derived from an EMBL/GenBank/DDBJ whole genome shotgun (WGS) entry which is preliminary data.</text>
</comment>
<protein>
    <submittedName>
        <fullName evidence="2">Uncharacterized protein</fullName>
    </submittedName>
</protein>
<evidence type="ECO:0000256" key="1">
    <source>
        <dbReference type="SAM" id="Phobius"/>
    </source>
</evidence>
<evidence type="ECO:0000313" key="2">
    <source>
        <dbReference type="EMBL" id="OGH89801.1"/>
    </source>
</evidence>
<gene>
    <name evidence="2" type="ORF">A2537_00710</name>
</gene>
<keyword evidence="1" id="KW-0472">Membrane</keyword>
<dbReference type="EMBL" id="MFRC01000024">
    <property type="protein sequence ID" value="OGH89801.1"/>
    <property type="molecule type" value="Genomic_DNA"/>
</dbReference>
<accession>A0A1F6P0Y0</accession>
<evidence type="ECO:0000313" key="3">
    <source>
        <dbReference type="Proteomes" id="UP000178490"/>
    </source>
</evidence>
<keyword evidence="1" id="KW-0812">Transmembrane</keyword>
<keyword evidence="1" id="KW-1133">Transmembrane helix</keyword>
<proteinExistence type="predicted"/>
<dbReference type="AlphaFoldDB" id="A0A1F6P0Y0"/>
<name>A0A1F6P0Y0_9BACT</name>
<organism evidence="2 3">
    <name type="scientific">Candidatus Magasanikbacteria bacterium RIFOXYD2_FULL_36_9</name>
    <dbReference type="NCBI Taxonomy" id="1798707"/>
    <lineage>
        <taxon>Bacteria</taxon>
        <taxon>Candidatus Magasanikiibacteriota</taxon>
    </lineage>
</organism>
<sequence length="318" mass="36167">MLNIYNQKNNNHDGNVVPVVESTKKTKTDVNRFEDVTGEFSASQFKRSFWFVTHKLMLYKLAVGFLIFISVLFGAFSLWNWGDYIINGIKADISLYKNLAIFPDYTGIHEHYSPKSIQISGTNIFPGGSKTYDIVAEVSNPNKNFIIHFDYYFIFDNQKTANQKSFLLAGETRPLVYFGFKDNYPTGANLVIENVSWKRITAHTVLDPISWQNDRLNFAVKDFSFDLPQASEGVTASVVKFNITNNSAFGYRDGLFVVGLMQGVSLVGVMPLIIKDFKSQETRSIDLRNFSEGLSVSDIQLFPQIDIYKQDVYLAPER</sequence>